<reference evidence="1 2" key="1">
    <citation type="submission" date="2015-09" db="EMBL/GenBank/DDBJ databases">
        <authorList>
            <consortium name="Pathogen Informatics"/>
        </authorList>
    </citation>
    <scope>NUCLEOTIDE SEQUENCE [LARGE SCALE GENOMIC DNA]</scope>
    <source>
        <strain evidence="1 2">2789STDY5608854</strain>
    </source>
</reference>
<protein>
    <submittedName>
        <fullName evidence="1">Uncharacterized protein</fullName>
    </submittedName>
</protein>
<sequence>MTAGVSTAGGWLSAGAEGVVSGVTVGVASGVAVGVTDGSGVSGTSGAGLSVGLELPEFPFAGGLVALVSSTWPRVEDRLPSSLTCIRSSSFSSMSSK</sequence>
<evidence type="ECO:0000313" key="1">
    <source>
        <dbReference type="EMBL" id="CUQ08938.1"/>
    </source>
</evidence>
<accession>A0A174TM47</accession>
<dbReference type="AlphaFoldDB" id="A0A174TM47"/>
<proteinExistence type="predicted"/>
<organism evidence="1 2">
    <name type="scientific">Flavonifractor plautii</name>
    <name type="common">Fusobacterium plautii</name>
    <dbReference type="NCBI Taxonomy" id="292800"/>
    <lineage>
        <taxon>Bacteria</taxon>
        <taxon>Bacillati</taxon>
        <taxon>Bacillota</taxon>
        <taxon>Clostridia</taxon>
        <taxon>Eubacteriales</taxon>
        <taxon>Oscillospiraceae</taxon>
        <taxon>Flavonifractor</taxon>
    </lineage>
</organism>
<gene>
    <name evidence="1" type="ORF">ERS852411_03959</name>
</gene>
<name>A0A174TM47_FLAPL</name>
<dbReference type="EMBL" id="CYZT01000669">
    <property type="protein sequence ID" value="CUQ08938.1"/>
    <property type="molecule type" value="Genomic_DNA"/>
</dbReference>
<dbReference type="Proteomes" id="UP000095746">
    <property type="component" value="Unassembled WGS sequence"/>
</dbReference>
<evidence type="ECO:0000313" key="2">
    <source>
        <dbReference type="Proteomes" id="UP000095746"/>
    </source>
</evidence>